<sequence>MARFGDDNYRNWLKTTESLNILRVGLRSFLENETETYHRSLQHKLGNRLKGATCQNKCDGKKWQKKKPYCDVCTPWSDEILANHIGAKNKVYWKNCLPHLWPNEKWEVAKVHMPNGHEEHTIYDHFDIAALLNLMSHCTHFRKFIKDQHTSKVIHVRNCVMHSPDFTMSQQEFQQHLEKIKDFARLLDQNVQDLKMLPNEIEKIIDTVDKGLRGHGTEGKQKNNSDALQQKCMEMEQKALKEKIEFLMQRYEENQDGVKEEIEGIKTFLQKNEDLKEKLAPQLEQLQRRVDEHEKQINVLNERVDQLEVKVTQGPKKDPLFSMNPLKYKNYVFELARKYGWPEPVFTESLEGDGYRGHVEVNGLTFSGEQACLNKKLAHQEVAKKALDHLQTLAPSAEVHTGEEQQTKHPVEPSESSTSEGCMSGQDPAKTASQYYYGSVIVVLDTEVASEEGCGQEKEAIEAAYGKLAHLFGLDEAKAGSSKQGLVQEHFQERGFPPPAENSSKGPDETFYCKLKLCGAFTFHDQEGSTKKKQAEHQAAKTALQQLSRVLDWTASGENYKGDLKERLEAQSLGQPSYDVTKKESLPGGERGPSVALAGCEPAGSSNMSLPPGGTSAPNSKDKPSAAELKPQPTKPDPAVVAPMIPQVIVNEPSVINMEVCSTETDRQLQDVDMSPSRVSGNGTQSVPVKEESTSTSVEGTRYYGSVTVVLDTELQDQDGQLQEGDAIESAYGKLAESFGLDKAKPGSSRAVVHMYFERSGYPLPVENVQKCIDDKIRCSLKLCGSFTFVDQEGSTKKKQAAHQAAKTALQRLSKVLDWTASGENYIGDLKERLEAQGLGQPSYDVTKKESLSGGERGRSVALAGCEPAGSSNMSLPPGGTSAPNSKDKPSAAELKPQPTNPDPAVVAPMIPTTGSSPPPVHRKQAKLQFQGEKVERLLVLLGLLPPVVTCEKYSMEQRFTCSVSVQLDQYTFRSPDCTKSKKEASRKAFHSFGLATGICRPGADETCSTQEVKQYFAKRSLPCPIEEFGGKEKAFSCSLTNVSCKLVYEGQGSTEGDACQAAFQDAFTKLGRLFGLSGIPGAPDKADEQLTAMLKMAGQGEPACSLKAQQYKASIQLKFTDYKLEHKSSTNKKQARNYLSERILKMLGVDTDASTSGSLRNSLDEWCKQKKLPEPKFEEMKELLGVRVTFSAPFSCSSHDWEDSWQQAEQSLLQELTARLSWNKEDGTSSSL</sequence>
<dbReference type="PANTHER" id="PTHR35083:SF3">
    <property type="entry name" value="SI:CH211-91P5.3"/>
    <property type="match status" value="1"/>
</dbReference>
<dbReference type="SUPFAM" id="SSF54768">
    <property type="entry name" value="dsRNA-binding domain-like"/>
    <property type="match status" value="2"/>
</dbReference>
<dbReference type="Pfam" id="PF00035">
    <property type="entry name" value="dsrm"/>
    <property type="match status" value="2"/>
</dbReference>
<keyword evidence="2" id="KW-0175">Coiled coil</keyword>
<dbReference type="PANTHER" id="PTHR35083">
    <property type="entry name" value="RGD1565685 PROTEIN"/>
    <property type="match status" value="1"/>
</dbReference>
<dbReference type="Pfam" id="PF15112">
    <property type="entry name" value="DUF4559"/>
    <property type="match status" value="1"/>
</dbReference>
<organism evidence="5 6">
    <name type="scientific">Alosa alosa</name>
    <name type="common">allis shad</name>
    <dbReference type="NCBI Taxonomy" id="278164"/>
    <lineage>
        <taxon>Eukaryota</taxon>
        <taxon>Metazoa</taxon>
        <taxon>Chordata</taxon>
        <taxon>Craniata</taxon>
        <taxon>Vertebrata</taxon>
        <taxon>Euteleostomi</taxon>
        <taxon>Actinopterygii</taxon>
        <taxon>Neopterygii</taxon>
        <taxon>Teleostei</taxon>
        <taxon>Clupei</taxon>
        <taxon>Clupeiformes</taxon>
        <taxon>Clupeoidei</taxon>
        <taxon>Clupeidae</taxon>
        <taxon>Alosa</taxon>
    </lineage>
</organism>
<dbReference type="Gene3D" id="3.30.160.20">
    <property type="match status" value="2"/>
</dbReference>
<evidence type="ECO:0000259" key="4">
    <source>
        <dbReference type="PROSITE" id="PS50137"/>
    </source>
</evidence>
<dbReference type="Proteomes" id="UP000823561">
    <property type="component" value="Chromosome 23"/>
</dbReference>
<dbReference type="InterPro" id="IPR014720">
    <property type="entry name" value="dsRBD_dom"/>
</dbReference>
<feature type="compositionally biased region" description="Basic and acidic residues" evidence="3">
    <location>
        <begin position="400"/>
        <end position="412"/>
    </location>
</feature>
<gene>
    <name evidence="5" type="ORF">AALO_G00290330</name>
</gene>
<feature type="region of interest" description="Disordered" evidence="3">
    <location>
        <begin position="863"/>
        <end position="922"/>
    </location>
</feature>
<feature type="region of interest" description="Disordered" evidence="3">
    <location>
        <begin position="396"/>
        <end position="427"/>
    </location>
</feature>
<protein>
    <recommendedName>
        <fullName evidence="4">DRBM domain-containing protein</fullName>
    </recommendedName>
</protein>
<dbReference type="PROSITE" id="PS50137">
    <property type="entry name" value="DS_RBD"/>
    <property type="match status" value="1"/>
</dbReference>
<comment type="caution">
    <text evidence="5">The sequence shown here is derived from an EMBL/GenBank/DDBJ whole genome shotgun (WGS) entry which is preliminary data.</text>
</comment>
<dbReference type="GO" id="GO:0003723">
    <property type="term" value="F:RNA binding"/>
    <property type="evidence" value="ECO:0007669"/>
    <property type="project" value="UniProtKB-UniRule"/>
</dbReference>
<name>A0AAV6FGY8_9TELE</name>
<proteinExistence type="predicted"/>
<feature type="region of interest" description="Disordered" evidence="3">
    <location>
        <begin position="668"/>
        <end position="698"/>
    </location>
</feature>
<evidence type="ECO:0000256" key="3">
    <source>
        <dbReference type="SAM" id="MobiDB-lite"/>
    </source>
</evidence>
<evidence type="ECO:0000256" key="2">
    <source>
        <dbReference type="SAM" id="Coils"/>
    </source>
</evidence>
<dbReference type="InterPro" id="IPR027897">
    <property type="entry name" value="DUF4559"/>
</dbReference>
<evidence type="ECO:0000313" key="6">
    <source>
        <dbReference type="Proteomes" id="UP000823561"/>
    </source>
</evidence>
<reference evidence="5" key="1">
    <citation type="submission" date="2020-10" db="EMBL/GenBank/DDBJ databases">
        <title>Chromosome-scale genome assembly of the Allis shad, Alosa alosa.</title>
        <authorList>
            <person name="Margot Z."/>
            <person name="Christophe K."/>
            <person name="Cabau C."/>
            <person name="Louis A."/>
            <person name="Berthelot C."/>
            <person name="Parey E."/>
            <person name="Roest Crollius H."/>
            <person name="Montfort J."/>
            <person name="Robinson-Rechavi M."/>
            <person name="Bucao C."/>
            <person name="Bouchez O."/>
            <person name="Gislard M."/>
            <person name="Lluch J."/>
            <person name="Milhes M."/>
            <person name="Lampietro C."/>
            <person name="Lopez Roques C."/>
            <person name="Donnadieu C."/>
            <person name="Braasch I."/>
            <person name="Desvignes T."/>
            <person name="Postlethwait J."/>
            <person name="Bobe J."/>
            <person name="Guiguen Y."/>
        </authorList>
    </citation>
    <scope>NUCLEOTIDE SEQUENCE</scope>
    <source>
        <strain evidence="5">M-15738</strain>
        <tissue evidence="5">Blood</tissue>
    </source>
</reference>
<feature type="coiled-coil region" evidence="2">
    <location>
        <begin position="225"/>
        <end position="310"/>
    </location>
</feature>
<accession>A0AAV6FGY8</accession>
<dbReference type="AlphaFoldDB" id="A0AAV6FGY8"/>
<feature type="compositionally biased region" description="Polar residues" evidence="3">
    <location>
        <begin position="677"/>
        <end position="687"/>
    </location>
</feature>
<feature type="domain" description="DRBM" evidence="4">
    <location>
        <begin position="508"/>
        <end position="549"/>
    </location>
</feature>
<feature type="region of interest" description="Disordered" evidence="3">
    <location>
        <begin position="571"/>
        <end position="639"/>
    </location>
</feature>
<dbReference type="EMBL" id="JADWDJ010000023">
    <property type="protein sequence ID" value="KAG5261945.1"/>
    <property type="molecule type" value="Genomic_DNA"/>
</dbReference>
<evidence type="ECO:0000313" key="5">
    <source>
        <dbReference type="EMBL" id="KAG5261945.1"/>
    </source>
</evidence>
<evidence type="ECO:0000256" key="1">
    <source>
        <dbReference type="PROSITE-ProRule" id="PRU00266"/>
    </source>
</evidence>
<keyword evidence="1" id="KW-0694">RNA-binding</keyword>
<keyword evidence="6" id="KW-1185">Reference proteome</keyword>
<dbReference type="SMART" id="SM00358">
    <property type="entry name" value="DSRM"/>
    <property type="match status" value="3"/>
</dbReference>